<dbReference type="KEGG" id="tpp:TPASS_0920"/>
<dbReference type="EMBL" id="CP000805">
    <property type="protein sequence ID" value="ACD71336.1"/>
    <property type="molecule type" value="Genomic_DNA"/>
</dbReference>
<dbReference type="SUPFAM" id="SSF48452">
    <property type="entry name" value="TPR-like"/>
    <property type="match status" value="3"/>
</dbReference>
<dbReference type="Proteomes" id="UP000001202">
    <property type="component" value="Chromosome"/>
</dbReference>
<dbReference type="SMART" id="SM00028">
    <property type="entry name" value="TPR"/>
    <property type="match status" value="5"/>
</dbReference>
<feature type="repeat" description="TPR" evidence="1">
    <location>
        <begin position="383"/>
        <end position="416"/>
    </location>
</feature>
<dbReference type="PANTHER" id="PTHR12558:SF13">
    <property type="entry name" value="CELL DIVISION CYCLE PROTEIN 27 HOMOLOG"/>
    <property type="match status" value="1"/>
</dbReference>
<evidence type="ECO:0008006" key="5">
    <source>
        <dbReference type="Google" id="ProtNLM"/>
    </source>
</evidence>
<feature type="region of interest" description="Disordered" evidence="2">
    <location>
        <begin position="103"/>
        <end position="125"/>
    </location>
</feature>
<dbReference type="SMR" id="A0A0H3BJL1"/>
<keyword evidence="1" id="KW-0802">TPR repeat</keyword>
<dbReference type="RefSeq" id="WP_010882363.1">
    <property type="nucleotide sequence ID" value="NC_010741.1"/>
</dbReference>
<dbReference type="Gene3D" id="1.25.40.10">
    <property type="entry name" value="Tetratricopeptide repeat domain"/>
    <property type="match status" value="4"/>
</dbReference>
<sequence>MGVGRARLYFQYFKAKFLKRRVTPPVDYEEIVSEFWRADFSSTEHARWHAEAGDGYETARGAHGLTLHLRRKFLYAWSANPVFRYKDCVLTARIRFLPGTHPPGEARALPNSEQPEVPASLDSTSRPACLPEAVAVDPSAMGEAVPERAGTCAAGLLFRYLNESTFYALLVSDGGWLRLDAVVNNTPLPLLGWTDTGASDEVRVLSLIAVGTSFTLCVDDQWIAQIEDDTIQAAGKVCFAAQNWGVHAHRSFELSAFSLESQPFMVETACLRANEPARIPASAHLRLAESLYAMGRAACARAEMKKLKAKCTFGLREYLLAGDIACAQHLYDEAEEAFNAALVQDPHCMRALLALGGALYQQNAYEKLAHLLATHRVVAERDAFLSNLCGHLALAQNRHEDAAAAYQRAFRLDPHQGLFALHAAQELSLLGEKEQAIQAYLHAARLFLAQESYADLERVVLALRRLDPERTEVRSIAGKLYYATGRHRQAHTQFDALCRAGSADATVWYLYGLLLREAQGTHEHDAPAAAACEQRARDAFQRACALAPDCALYHFKYAESLFLSEKDCDEPLARALALDPDNGWLHNLCAQKALREQNFDAAAQSLQRARALLPHELVVLENYIELQRQRGALACCVPLFEVETQRADAAVIAQRGQAFHLLANAFYADGCYEHAAPWYDKALREEPQNVQMLVHKAENSIKLHLLHEADALLVKALDIQLTAHVYTLIALVAAQLGDFPRAELTLQEACTLWPQCTEVRIELIHLYLTMQDRQQAATQWNILVQKEDSDRVRALHALIFEEKPPAPQE</sequence>
<evidence type="ECO:0000256" key="2">
    <source>
        <dbReference type="SAM" id="MobiDB-lite"/>
    </source>
</evidence>
<dbReference type="AlphaFoldDB" id="A0A0H3BJL1"/>
<evidence type="ECO:0000313" key="3">
    <source>
        <dbReference type="EMBL" id="ACD71336.1"/>
    </source>
</evidence>
<reference evidence="3 4" key="1">
    <citation type="journal article" date="2008" name="BMC Microbiol.">
        <title>Complete genome sequence of Treponema pallidum ssp. pallidum strain SS14 determined with oligonucleotide arrays.</title>
        <authorList>
            <person name="Matejkova P."/>
            <person name="Strouhal M."/>
            <person name="Smajs D."/>
            <person name="Norris S.J."/>
            <person name="Palzkill T."/>
            <person name="Petrosino J.F."/>
            <person name="Sodergren E."/>
            <person name="Norton J.E."/>
            <person name="Singh J."/>
            <person name="Richmond T.A."/>
            <person name="Molla M.N."/>
            <person name="Albert T.J."/>
            <person name="Weinstock G.M."/>
        </authorList>
    </citation>
    <scope>NUCLEOTIDE SEQUENCE [LARGE SCALE GENOMIC DNA]</scope>
    <source>
        <strain evidence="3 4">SS14</strain>
    </source>
</reference>
<organism evidence="3 4">
    <name type="scientific">Treponema pallidum subsp. pallidum (strain SS14)</name>
    <dbReference type="NCBI Taxonomy" id="455434"/>
    <lineage>
        <taxon>Bacteria</taxon>
        <taxon>Pseudomonadati</taxon>
        <taxon>Spirochaetota</taxon>
        <taxon>Spirochaetia</taxon>
        <taxon>Spirochaetales</taxon>
        <taxon>Treponemataceae</taxon>
        <taxon>Treponema</taxon>
    </lineage>
</organism>
<dbReference type="InterPro" id="IPR019734">
    <property type="entry name" value="TPR_rpt"/>
</dbReference>
<dbReference type="PATRIC" id="fig|455434.6.peg.906"/>
<evidence type="ECO:0000256" key="1">
    <source>
        <dbReference type="PROSITE-ProRule" id="PRU00339"/>
    </source>
</evidence>
<dbReference type="GeneID" id="93876670"/>
<dbReference type="Gene3D" id="2.60.120.560">
    <property type="entry name" value="Exo-inulinase, domain 1"/>
    <property type="match status" value="1"/>
</dbReference>
<protein>
    <recommendedName>
        <fullName evidence="5">Tetratricopeptide repeat protein</fullName>
    </recommendedName>
</protein>
<dbReference type="PANTHER" id="PTHR12558">
    <property type="entry name" value="CELL DIVISION CYCLE 16,23,27"/>
    <property type="match status" value="1"/>
</dbReference>
<feature type="repeat" description="TPR" evidence="1">
    <location>
        <begin position="656"/>
        <end position="689"/>
    </location>
</feature>
<dbReference type="Pfam" id="PF13432">
    <property type="entry name" value="TPR_16"/>
    <property type="match status" value="2"/>
</dbReference>
<proteinExistence type="predicted"/>
<gene>
    <name evidence="3" type="ordered locus">TPASS_0920</name>
</gene>
<dbReference type="InterPro" id="IPR011990">
    <property type="entry name" value="TPR-like_helical_dom_sf"/>
</dbReference>
<accession>A0A0H3BJL1</accession>
<evidence type="ECO:0000313" key="4">
    <source>
        <dbReference type="Proteomes" id="UP000001202"/>
    </source>
</evidence>
<name>A0A0H3BJL1_TREPS</name>
<dbReference type="PROSITE" id="PS50005">
    <property type="entry name" value="TPR"/>
    <property type="match status" value="2"/>
</dbReference>